<protein>
    <submittedName>
        <fullName evidence="1">Uncharacterized protein</fullName>
    </submittedName>
</protein>
<dbReference type="OrthoDB" id="44269at2157"/>
<gene>
    <name evidence="1" type="ORF">B6F84_13140</name>
</gene>
<evidence type="ECO:0000313" key="2">
    <source>
        <dbReference type="Proteomes" id="UP000193404"/>
    </source>
</evidence>
<dbReference type="KEGG" id="aman:B6F84_13140"/>
<accession>A0A1W6K346</accession>
<dbReference type="GeneID" id="41591884"/>
<dbReference type="Proteomes" id="UP000193404">
    <property type="component" value="Chromosome"/>
</dbReference>
<dbReference type="AlphaFoldDB" id="A0A1W6K346"/>
<sequence length="221" mass="25228">MKKLLSLAAILLIFEISILPLYQNSVIYYYYENQKITTLNVIKANEYNDSYYGTLLFHHNILLSYYVYSSSYVSSSNNITINATLDYSVLGYFFNIPPTANINASTINVYQNGNLIIIPILVYYTGINNSSVYNYVNITLSEGKNHTIIPLESNGIILNNAYHVPITKGLITLNVSWEINSFYLSISPIYYEELLVAFNEGGVYYVYFWNINITSLSIINI</sequence>
<keyword evidence="2" id="KW-1185">Reference proteome</keyword>
<dbReference type="EMBL" id="CP020477">
    <property type="protein sequence ID" value="ARM76872.1"/>
    <property type="molecule type" value="Genomic_DNA"/>
</dbReference>
<dbReference type="RefSeq" id="WP_148692666.1">
    <property type="nucleotide sequence ID" value="NZ_CP020477.1"/>
</dbReference>
<name>A0A1W6K346_9CREN</name>
<evidence type="ECO:0000313" key="1">
    <source>
        <dbReference type="EMBL" id="ARM76872.1"/>
    </source>
</evidence>
<organism evidence="1 2">
    <name type="scientific">Acidianus manzaensis</name>
    <dbReference type="NCBI Taxonomy" id="282676"/>
    <lineage>
        <taxon>Archaea</taxon>
        <taxon>Thermoproteota</taxon>
        <taxon>Thermoprotei</taxon>
        <taxon>Sulfolobales</taxon>
        <taxon>Sulfolobaceae</taxon>
        <taxon>Acidianus</taxon>
    </lineage>
</organism>
<dbReference type="STRING" id="282676.B6F84_13140"/>
<proteinExistence type="predicted"/>
<reference evidence="1 2" key="1">
    <citation type="submission" date="2017-03" db="EMBL/GenBank/DDBJ databases">
        <title>Sulfur activation and transportation mechanism of thermophilic Archaea Acidianus manzaensis YN-25.</title>
        <authorList>
            <person name="Ma Y."/>
            <person name="Yang Y."/>
            <person name="Xia J."/>
        </authorList>
    </citation>
    <scope>NUCLEOTIDE SEQUENCE [LARGE SCALE GENOMIC DNA]</scope>
    <source>
        <strain evidence="1 2">YN-25</strain>
    </source>
</reference>